<dbReference type="Gramene" id="OPUNC05G02550.1">
    <property type="protein sequence ID" value="OPUNC05G02550.1"/>
    <property type="gene ID" value="OPUNC05G02550"/>
</dbReference>
<accession>A0A0E0KYA3</accession>
<dbReference type="AlphaFoldDB" id="A0A0E0KYA3"/>
<dbReference type="PANTHER" id="PTHR31865">
    <property type="entry name" value="OSJNBA0071G03.3 PROTEIN"/>
    <property type="match status" value="1"/>
</dbReference>
<feature type="region of interest" description="Disordered" evidence="1">
    <location>
        <begin position="24"/>
        <end position="79"/>
    </location>
</feature>
<dbReference type="eggNOG" id="ENOG502R5QM">
    <property type="taxonomic scope" value="Eukaryota"/>
</dbReference>
<keyword evidence="3" id="KW-1185">Reference proteome</keyword>
<proteinExistence type="predicted"/>
<dbReference type="PANTHER" id="PTHR31865:SF5">
    <property type="entry name" value="OS05G0140300 PROTEIN"/>
    <property type="match status" value="1"/>
</dbReference>
<evidence type="ECO:0000313" key="2">
    <source>
        <dbReference type="EnsemblPlants" id="OPUNC05G02550.1"/>
    </source>
</evidence>
<dbReference type="HOGENOM" id="CLU_065252_0_0_1"/>
<reference evidence="2" key="2">
    <citation type="submission" date="2018-05" db="EMBL/GenBank/DDBJ databases">
        <title>OpunRS2 (Oryza punctata Reference Sequence Version 2).</title>
        <authorList>
            <person name="Zhang J."/>
            <person name="Kudrna D."/>
            <person name="Lee S."/>
            <person name="Talag J."/>
            <person name="Welchert J."/>
            <person name="Wing R.A."/>
        </authorList>
    </citation>
    <scope>NUCLEOTIDE SEQUENCE [LARGE SCALE GENOMIC DNA]</scope>
</reference>
<reference evidence="2" key="1">
    <citation type="submission" date="2015-04" db="UniProtKB">
        <authorList>
            <consortium name="EnsemblPlants"/>
        </authorList>
    </citation>
    <scope>IDENTIFICATION</scope>
</reference>
<dbReference type="EnsemblPlants" id="OPUNC05G02550.1">
    <property type="protein sequence ID" value="OPUNC05G02550.1"/>
    <property type="gene ID" value="OPUNC05G02550"/>
</dbReference>
<dbReference type="STRING" id="4537.A0A0E0KYA3"/>
<name>A0A0E0KYA3_ORYPU</name>
<sequence length="279" mass="28814">MAPTTMTDQPLPIGEAAEEVVVLAGDDDSDGESFSREVRKRVSRLSVEGGGGGLSSTARGGGVRDRRGSGGGGRVLPPPHAWLAVEETTKKSYGSDPEEQWMRVLQGGAYGGGVAAAQRQVQRRSSFSVVRRERAAREAWLDRAWEMKRSWHERNGGAPDADTPVVVVVGKAPPSSPSSHAAGSVGGGGVAMDMEEVRACRDLGLELPSDCTVEIQCYGLSAASSPTHTAASGSCSSGAASPASCSLSSPGADDPMDVKARLKVWAQAVALASTTHLGS</sequence>
<organism evidence="2">
    <name type="scientific">Oryza punctata</name>
    <name type="common">Red rice</name>
    <dbReference type="NCBI Taxonomy" id="4537"/>
    <lineage>
        <taxon>Eukaryota</taxon>
        <taxon>Viridiplantae</taxon>
        <taxon>Streptophyta</taxon>
        <taxon>Embryophyta</taxon>
        <taxon>Tracheophyta</taxon>
        <taxon>Spermatophyta</taxon>
        <taxon>Magnoliopsida</taxon>
        <taxon>Liliopsida</taxon>
        <taxon>Poales</taxon>
        <taxon>Poaceae</taxon>
        <taxon>BOP clade</taxon>
        <taxon>Oryzoideae</taxon>
        <taxon>Oryzeae</taxon>
        <taxon>Oryzinae</taxon>
        <taxon>Oryza</taxon>
    </lineage>
</organism>
<protein>
    <submittedName>
        <fullName evidence="2">Uncharacterized protein</fullName>
    </submittedName>
</protein>
<dbReference type="Proteomes" id="UP000026962">
    <property type="component" value="Chromosome 5"/>
</dbReference>
<evidence type="ECO:0000313" key="3">
    <source>
        <dbReference type="Proteomes" id="UP000026962"/>
    </source>
</evidence>
<evidence type="ECO:0000256" key="1">
    <source>
        <dbReference type="SAM" id="MobiDB-lite"/>
    </source>
</evidence>
<dbReference type="OMA" id="HDDDERQ"/>